<dbReference type="SUPFAM" id="SSF53098">
    <property type="entry name" value="Ribonuclease H-like"/>
    <property type="match status" value="1"/>
</dbReference>
<evidence type="ECO:0000313" key="5">
    <source>
        <dbReference type="Proteomes" id="UP001642540"/>
    </source>
</evidence>
<evidence type="ECO:0000313" key="4">
    <source>
        <dbReference type="EMBL" id="CAL8124815.1"/>
    </source>
</evidence>
<dbReference type="InterPro" id="IPR045092">
    <property type="entry name" value="Rrp6-like"/>
</dbReference>
<dbReference type="InterPro" id="IPR036397">
    <property type="entry name" value="RNaseH_sf"/>
</dbReference>
<dbReference type="InterPro" id="IPR002562">
    <property type="entry name" value="3'-5'_exonuclease_dom"/>
</dbReference>
<dbReference type="Pfam" id="PF00570">
    <property type="entry name" value="HRDC"/>
    <property type="match status" value="1"/>
</dbReference>
<dbReference type="EMBL" id="CAXLJM020000068">
    <property type="protein sequence ID" value="CAL8124815.1"/>
    <property type="molecule type" value="Genomic_DNA"/>
</dbReference>
<dbReference type="Proteomes" id="UP001642540">
    <property type="component" value="Unassembled WGS sequence"/>
</dbReference>
<evidence type="ECO:0000259" key="3">
    <source>
        <dbReference type="PROSITE" id="PS50967"/>
    </source>
</evidence>
<keyword evidence="5" id="KW-1185">Reference proteome</keyword>
<feature type="domain" description="HRDC" evidence="3">
    <location>
        <begin position="419"/>
        <end position="498"/>
    </location>
</feature>
<name>A0ABP1RB68_9HEXA</name>
<dbReference type="PANTHER" id="PTHR12124:SF47">
    <property type="entry name" value="EXOSOME COMPONENT 10"/>
    <property type="match status" value="1"/>
</dbReference>
<comment type="subcellular location">
    <subcellularLocation>
        <location evidence="1">Nucleus</location>
    </subcellularLocation>
</comment>
<proteinExistence type="predicted"/>
<comment type="caution">
    <text evidence="4">The sequence shown here is derived from an EMBL/GenBank/DDBJ whole genome shotgun (WGS) entry which is preliminary data.</text>
</comment>
<evidence type="ECO:0000256" key="1">
    <source>
        <dbReference type="ARBA" id="ARBA00004123"/>
    </source>
</evidence>
<dbReference type="InterPro" id="IPR044876">
    <property type="entry name" value="HRDC_dom_sf"/>
</dbReference>
<dbReference type="Gene3D" id="3.30.420.10">
    <property type="entry name" value="Ribonuclease H-like superfamily/Ribonuclease H"/>
    <property type="match status" value="1"/>
</dbReference>
<keyword evidence="2" id="KW-0539">Nucleus</keyword>
<dbReference type="PANTHER" id="PTHR12124">
    <property type="entry name" value="POLYMYOSITIS/SCLERODERMA AUTOANTIGEN-RELATED"/>
    <property type="match status" value="1"/>
</dbReference>
<dbReference type="Gene3D" id="1.10.150.80">
    <property type="entry name" value="HRDC domain"/>
    <property type="match status" value="1"/>
</dbReference>
<dbReference type="PROSITE" id="PS50967">
    <property type="entry name" value="HRDC"/>
    <property type="match status" value="1"/>
</dbReference>
<dbReference type="InterPro" id="IPR010997">
    <property type="entry name" value="HRDC-like_sf"/>
</dbReference>
<sequence length="498" mass="58028">MFTSTSLYRSVFHSLISQSKKRFPFRGVAVAAVPIVWRRRRHCWRRFGVEGGGGGGSFTSWCSSHSTSTSVRKIGRSRWWGCGCESQVSFHQQQPSNCQLSDGTEGEEGLRVFELSSETDKMAPSNKRKKDARYFQTRAHVKKLNLDVAQLDPESLAKRIELNHLDEFPAIDHPAGDAVSAFKITEDVLKPVELAKEREFWYVDEESKLEDMRKILTSKTVIGVDVEVDSEYSYIPIITLIQISCDTHDFVIDATKLFPFITESLQSIFLDNSIVKLVFGQNDVREFKRDFSLYFVGVIDVQLLHQWIACDRNSTGLEKFVKIYLDKEINKKHQEFHFKLRPLPEYILEYAKNDSRLLLECWEVMKERHREYLLSQYNYKAINDFVLKPFCFPSSKPIEKEFEKALRHLTKEKLVLFTKERYFNVFKKIMGWRKRSARIRDLPPDKILSQEQVVRLCVVQPKSVDMLDSIISALAEWKPEWKESLVQVLIDNARVNKE</sequence>
<dbReference type="SMART" id="SM00474">
    <property type="entry name" value="35EXOc"/>
    <property type="match status" value="1"/>
</dbReference>
<reference evidence="4 5" key="1">
    <citation type="submission" date="2024-08" db="EMBL/GenBank/DDBJ databases">
        <authorList>
            <person name="Cucini C."/>
            <person name="Frati F."/>
        </authorList>
    </citation>
    <scope>NUCLEOTIDE SEQUENCE [LARGE SCALE GENOMIC DNA]</scope>
</reference>
<dbReference type="SUPFAM" id="SSF47819">
    <property type="entry name" value="HRDC-like"/>
    <property type="match status" value="1"/>
</dbReference>
<dbReference type="InterPro" id="IPR012337">
    <property type="entry name" value="RNaseH-like_sf"/>
</dbReference>
<accession>A0ABP1RB68</accession>
<dbReference type="Pfam" id="PF01612">
    <property type="entry name" value="DNA_pol_A_exo1"/>
    <property type="match status" value="1"/>
</dbReference>
<dbReference type="InterPro" id="IPR002121">
    <property type="entry name" value="HRDC_dom"/>
</dbReference>
<protein>
    <recommendedName>
        <fullName evidence="3">HRDC domain-containing protein</fullName>
    </recommendedName>
</protein>
<evidence type="ECO:0000256" key="2">
    <source>
        <dbReference type="ARBA" id="ARBA00023242"/>
    </source>
</evidence>
<gene>
    <name evidence="4" type="ORF">ODALV1_LOCUS20774</name>
</gene>
<organism evidence="4 5">
    <name type="scientific">Orchesella dallaii</name>
    <dbReference type="NCBI Taxonomy" id="48710"/>
    <lineage>
        <taxon>Eukaryota</taxon>
        <taxon>Metazoa</taxon>
        <taxon>Ecdysozoa</taxon>
        <taxon>Arthropoda</taxon>
        <taxon>Hexapoda</taxon>
        <taxon>Collembola</taxon>
        <taxon>Entomobryomorpha</taxon>
        <taxon>Entomobryoidea</taxon>
        <taxon>Orchesellidae</taxon>
        <taxon>Orchesellinae</taxon>
        <taxon>Orchesella</taxon>
    </lineage>
</organism>